<dbReference type="InterPro" id="IPR013083">
    <property type="entry name" value="Znf_RING/FYVE/PHD"/>
</dbReference>
<feature type="compositionally biased region" description="Polar residues" evidence="19">
    <location>
        <begin position="238"/>
        <end position="252"/>
    </location>
</feature>
<feature type="domain" description="Non-structural maintenance of chromosomes element 1 RING C4HC3-type" evidence="20">
    <location>
        <begin position="184"/>
        <end position="223"/>
    </location>
</feature>
<evidence type="ECO:0000256" key="14">
    <source>
        <dbReference type="ARBA" id="ARBA00022895"/>
    </source>
</evidence>
<dbReference type="OrthoDB" id="185455at2759"/>
<comment type="catalytic activity">
    <reaction evidence="1 18">
        <text>S-ubiquitinyl-[E2 ubiquitin-conjugating enzyme]-L-cysteine + [acceptor protein]-L-lysine = [E2 ubiquitin-conjugating enzyme]-L-cysteine + N(6)-ubiquitinyl-[acceptor protein]-L-lysine.</text>
        <dbReference type="EC" id="2.3.2.27"/>
    </reaction>
</comment>
<organism evidence="21 22">
    <name type="scientific">Patiria miniata</name>
    <name type="common">Bat star</name>
    <name type="synonym">Asterina miniata</name>
    <dbReference type="NCBI Taxonomy" id="46514"/>
    <lineage>
        <taxon>Eukaryota</taxon>
        <taxon>Metazoa</taxon>
        <taxon>Echinodermata</taxon>
        <taxon>Eleutherozoa</taxon>
        <taxon>Asterozoa</taxon>
        <taxon>Asteroidea</taxon>
        <taxon>Valvatacea</taxon>
        <taxon>Valvatida</taxon>
        <taxon>Asterinidae</taxon>
        <taxon>Patiria</taxon>
    </lineage>
</organism>
<reference evidence="21" key="1">
    <citation type="submission" date="2022-11" db="UniProtKB">
        <authorList>
            <consortium name="EnsemblMetazoa"/>
        </authorList>
    </citation>
    <scope>IDENTIFICATION</scope>
</reference>
<keyword evidence="17 18" id="KW-0539">Nucleus</keyword>
<feature type="region of interest" description="Disordered" evidence="19">
    <location>
        <begin position="235"/>
        <end position="260"/>
    </location>
</feature>
<dbReference type="Pfam" id="PF07574">
    <property type="entry name" value="SMC_Nse1"/>
    <property type="match status" value="1"/>
</dbReference>
<accession>A0A914A2A0</accession>
<dbReference type="GO" id="GO:0000724">
    <property type="term" value="P:double-strand break repair via homologous recombination"/>
    <property type="evidence" value="ECO:0007669"/>
    <property type="project" value="TreeGrafter"/>
</dbReference>
<dbReference type="RefSeq" id="XP_038057744.1">
    <property type="nucleotide sequence ID" value="XM_038201816.1"/>
</dbReference>
<evidence type="ECO:0000313" key="21">
    <source>
        <dbReference type="EnsemblMetazoa" id="XP_038057744.1"/>
    </source>
</evidence>
<evidence type="ECO:0000256" key="11">
    <source>
        <dbReference type="ARBA" id="ARBA00022771"/>
    </source>
</evidence>
<keyword evidence="14" id="KW-0779">Telomere</keyword>
<evidence type="ECO:0000256" key="7">
    <source>
        <dbReference type="ARBA" id="ARBA00022454"/>
    </source>
</evidence>
<dbReference type="PANTHER" id="PTHR20973">
    <property type="entry name" value="NON-SMC ELEMENT 1-RELATED"/>
    <property type="match status" value="1"/>
</dbReference>
<dbReference type="CTD" id="197370"/>
<evidence type="ECO:0000256" key="19">
    <source>
        <dbReference type="SAM" id="MobiDB-lite"/>
    </source>
</evidence>
<dbReference type="CDD" id="cd16493">
    <property type="entry name" value="RING-CH-C4HC3_NSE1"/>
    <property type="match status" value="1"/>
</dbReference>
<evidence type="ECO:0000256" key="12">
    <source>
        <dbReference type="ARBA" id="ARBA00022786"/>
    </source>
</evidence>
<evidence type="ECO:0000256" key="15">
    <source>
        <dbReference type="ARBA" id="ARBA00023172"/>
    </source>
</evidence>
<dbReference type="AlphaFoldDB" id="A0A914A2A0"/>
<dbReference type="Pfam" id="PF08746">
    <property type="entry name" value="zf-RING-like"/>
    <property type="match status" value="1"/>
</dbReference>
<evidence type="ECO:0000256" key="4">
    <source>
        <dbReference type="ARBA" id="ARBA00010258"/>
    </source>
</evidence>
<sequence>MATTDAHRLALQSFLSRGVMSTSEVKELHKKACQTFNVNFENTMECLRNFLEKINENISSVGMEIRSKKDEETGKLMFALVMTNESQLGRLSSDYQKNDLELFKKILDLIVEAESGCVSSTDVLNLASHLKEKMSKQDAQNILSRLIKENWLTESQGEISLAPRAIMELEHYLTDVYEEDIRHCHLCKEIAIKGQWCPCGLKLHIFCAARLFRGKDDCRCPGCKDVWEFEIPSDDRATNSASNKDTANSATTGRKRKDRL</sequence>
<keyword evidence="16 18" id="KW-0234">DNA repair</keyword>
<proteinExistence type="inferred from homology"/>
<evidence type="ECO:0000259" key="20">
    <source>
        <dbReference type="Pfam" id="PF08746"/>
    </source>
</evidence>
<dbReference type="GO" id="GO:0000781">
    <property type="term" value="C:chromosome, telomeric region"/>
    <property type="evidence" value="ECO:0007669"/>
    <property type="project" value="UniProtKB-SubCell"/>
</dbReference>
<dbReference type="Gene3D" id="1.10.10.10">
    <property type="entry name" value="Winged helix-like DNA-binding domain superfamily/Winged helix DNA-binding domain"/>
    <property type="match status" value="1"/>
</dbReference>
<comment type="similarity">
    <text evidence="4 18">Belongs to the NSE1 family.</text>
</comment>
<keyword evidence="13 18" id="KW-0862">Zinc</keyword>
<dbReference type="GO" id="GO:0005634">
    <property type="term" value="C:nucleus"/>
    <property type="evidence" value="ECO:0007669"/>
    <property type="project" value="UniProtKB-SubCell"/>
</dbReference>
<dbReference type="InterPro" id="IPR036388">
    <property type="entry name" value="WH-like_DNA-bd_sf"/>
</dbReference>
<dbReference type="GeneID" id="119729233"/>
<dbReference type="InterPro" id="IPR011513">
    <property type="entry name" value="Nse1"/>
</dbReference>
<dbReference type="InterPro" id="IPR014857">
    <property type="entry name" value="Nse1_RING_C4HC3-type"/>
</dbReference>
<evidence type="ECO:0000256" key="17">
    <source>
        <dbReference type="ARBA" id="ARBA00023242"/>
    </source>
</evidence>
<evidence type="ECO:0000256" key="16">
    <source>
        <dbReference type="ARBA" id="ARBA00023204"/>
    </source>
</evidence>
<dbReference type="PANTHER" id="PTHR20973:SF0">
    <property type="entry name" value="NON-STRUCTURAL MAINTENANCE OF CHROMOSOMES ELEMENT 1 HOMOLOG"/>
    <property type="match status" value="1"/>
</dbReference>
<evidence type="ECO:0000313" key="22">
    <source>
        <dbReference type="Proteomes" id="UP000887568"/>
    </source>
</evidence>
<dbReference type="Gene3D" id="3.90.1150.220">
    <property type="match status" value="1"/>
</dbReference>
<evidence type="ECO:0000256" key="6">
    <source>
        <dbReference type="ARBA" id="ARBA00019422"/>
    </source>
</evidence>
<keyword evidence="9 18" id="KW-0479">Metal-binding</keyword>
<evidence type="ECO:0000256" key="13">
    <source>
        <dbReference type="ARBA" id="ARBA00022833"/>
    </source>
</evidence>
<comment type="subcellular location">
    <subcellularLocation>
        <location evidence="3">Chromosome</location>
        <location evidence="3">Telomere</location>
    </subcellularLocation>
    <subcellularLocation>
        <location evidence="2 18">Nucleus</location>
    </subcellularLocation>
</comment>
<comment type="subunit">
    <text evidence="18">Component of the Smc5-Smc6 complex.</text>
</comment>
<evidence type="ECO:0000256" key="3">
    <source>
        <dbReference type="ARBA" id="ARBA00004574"/>
    </source>
</evidence>
<evidence type="ECO:0000256" key="9">
    <source>
        <dbReference type="ARBA" id="ARBA00022723"/>
    </source>
</evidence>
<keyword evidence="15 18" id="KW-0233">DNA recombination</keyword>
<evidence type="ECO:0000256" key="5">
    <source>
        <dbReference type="ARBA" id="ARBA00012483"/>
    </source>
</evidence>
<keyword evidence="8 18" id="KW-0808">Transferase</keyword>
<dbReference type="FunFam" id="1.10.10.10:FF:000270">
    <property type="entry name" value="Non-structural maintenance of chromosomes element 1 homolog"/>
    <property type="match status" value="1"/>
</dbReference>
<protein>
    <recommendedName>
        <fullName evidence="6 18">Non-structural maintenance of chromosomes element 1 homolog</fullName>
        <ecNumber evidence="5 18">2.3.2.27</ecNumber>
    </recommendedName>
</protein>
<keyword evidence="22" id="KW-1185">Reference proteome</keyword>
<dbReference type="GO" id="GO:0008270">
    <property type="term" value="F:zinc ion binding"/>
    <property type="evidence" value="ECO:0007669"/>
    <property type="project" value="UniProtKB-KW"/>
</dbReference>
<evidence type="ECO:0000256" key="18">
    <source>
        <dbReference type="RuleBase" id="RU368018"/>
    </source>
</evidence>
<dbReference type="OMA" id="WPGDKFV"/>
<keyword evidence="11 18" id="KW-0863">Zinc-finger</keyword>
<dbReference type="FunFam" id="3.90.1150.220:FF:000001">
    <property type="entry name" value="Non-structural maintenance of chromosomes element 1 homolog"/>
    <property type="match status" value="1"/>
</dbReference>
<evidence type="ECO:0000256" key="1">
    <source>
        <dbReference type="ARBA" id="ARBA00000900"/>
    </source>
</evidence>
<dbReference type="GO" id="GO:0030915">
    <property type="term" value="C:Smc5-Smc6 complex"/>
    <property type="evidence" value="ECO:0007669"/>
    <property type="project" value="UniProtKB-UniRule"/>
</dbReference>
<dbReference type="Gene3D" id="3.30.40.10">
    <property type="entry name" value="Zinc/RING finger domain, C3HC4 (zinc finger)"/>
    <property type="match status" value="1"/>
</dbReference>
<name>A0A914A2A0_PATMI</name>
<dbReference type="SUPFAM" id="SSF57850">
    <property type="entry name" value="RING/U-box"/>
    <property type="match status" value="1"/>
</dbReference>
<keyword evidence="7" id="KW-0158">Chromosome</keyword>
<dbReference type="GO" id="GO:0061630">
    <property type="term" value="F:ubiquitin protein ligase activity"/>
    <property type="evidence" value="ECO:0007669"/>
    <property type="project" value="UniProtKB-EC"/>
</dbReference>
<dbReference type="EC" id="2.3.2.27" evidence="5 18"/>
<dbReference type="Proteomes" id="UP000887568">
    <property type="component" value="Unplaced"/>
</dbReference>
<keyword evidence="12 18" id="KW-0833">Ubl conjugation pathway</keyword>
<evidence type="ECO:0000256" key="2">
    <source>
        <dbReference type="ARBA" id="ARBA00004123"/>
    </source>
</evidence>
<keyword evidence="10 18" id="KW-0227">DNA damage</keyword>
<evidence type="ECO:0000256" key="8">
    <source>
        <dbReference type="ARBA" id="ARBA00022679"/>
    </source>
</evidence>
<dbReference type="EnsemblMetazoa" id="XM_038201816.1">
    <property type="protein sequence ID" value="XP_038057744.1"/>
    <property type="gene ID" value="LOC119729233"/>
</dbReference>
<evidence type="ECO:0000256" key="10">
    <source>
        <dbReference type="ARBA" id="ARBA00022763"/>
    </source>
</evidence>